<dbReference type="PANTHER" id="PTHR35889">
    <property type="entry name" value="CYCLOINULO-OLIGOSACCHARIDE FRUCTANOTRANSFERASE-RELATED"/>
    <property type="match status" value="1"/>
</dbReference>
<dbReference type="SUPFAM" id="SSF46626">
    <property type="entry name" value="Cytochrome c"/>
    <property type="match status" value="1"/>
</dbReference>
<keyword evidence="3 4" id="KW-0408">Iron</keyword>
<evidence type="ECO:0000256" key="3">
    <source>
        <dbReference type="ARBA" id="ARBA00023004"/>
    </source>
</evidence>
<dbReference type="InterPro" id="IPR036909">
    <property type="entry name" value="Cyt_c-like_dom_sf"/>
</dbReference>
<feature type="domain" description="Cytochrome c" evidence="6">
    <location>
        <begin position="20"/>
        <end position="207"/>
    </location>
</feature>
<keyword evidence="8" id="KW-1185">Reference proteome</keyword>
<dbReference type="RefSeq" id="WP_338687535.1">
    <property type="nucleotide sequence ID" value="NZ_AP024702.1"/>
</dbReference>
<dbReference type="InterPro" id="IPR011429">
    <property type="entry name" value="Cyt_c_Planctomycete-type"/>
</dbReference>
<accession>A0ABN6GY40</accession>
<evidence type="ECO:0000256" key="1">
    <source>
        <dbReference type="ARBA" id="ARBA00022617"/>
    </source>
</evidence>
<dbReference type="PANTHER" id="PTHR35889:SF3">
    <property type="entry name" value="F-BOX DOMAIN-CONTAINING PROTEIN"/>
    <property type="match status" value="1"/>
</dbReference>
<proteinExistence type="predicted"/>
<organism evidence="7 8">
    <name type="scientific">Haloferula helveola</name>
    <dbReference type="NCBI Taxonomy" id="490095"/>
    <lineage>
        <taxon>Bacteria</taxon>
        <taxon>Pseudomonadati</taxon>
        <taxon>Verrucomicrobiota</taxon>
        <taxon>Verrucomicrobiia</taxon>
        <taxon>Verrucomicrobiales</taxon>
        <taxon>Verrucomicrobiaceae</taxon>
        <taxon>Haloferula</taxon>
    </lineage>
</organism>
<evidence type="ECO:0000256" key="2">
    <source>
        <dbReference type="ARBA" id="ARBA00022723"/>
    </source>
</evidence>
<keyword evidence="1 4" id="KW-0349">Heme</keyword>
<dbReference type="PROSITE" id="PS51007">
    <property type="entry name" value="CYTC"/>
    <property type="match status" value="1"/>
</dbReference>
<sequence>MERRAGPPARTTALALLALAASASGDDAIEFNRDIRPILSEKCFHCHGPDEKTREAKLRLDERDNAYKNAIVPGSLKKSEFWYRVTTDDEEEIMPPPETGKDLTKEEIDLLSRWIEGGAEYQDHWAFIPPVRPQAAAGSAGIDELVGKQLDANALSRSKPAEKHILLRRLSLDLTGLPPTPEELEAFVADESPDAVERVVDRLLASPHYGEHMGRYWLDAVRYGDTHGLHLDNYREFWPYRDWIVRAFNENKPWDDFLTEQLAGDLLENPTVSQLVATGYNRAHVTTAEGGSIKEEVLVRNVADRVSTFGTVMLGLTTGCAACHDHKFDPLTQREYYQLFAYFNSLDADPMDGNKKDHAPVIRVPGPDDEAKLTASKHALEQARKALDDSIASYDYQEPKTPDHAGPVEVTWIDDALPKDANKQGGWNWVTSVEGQAVLSGGKARSQSGEGTVQHYFEGKKEPYMVGEDATFFAHVFIGKNAPEQIMLQFNSGKWEHRAYWGADKIDWGKNGTPSRLKKGDLPKSGEWVRLEVDASEVGLKPGDKINGVAFTQFGGTAYWDAAGMRSIGSGYTSFNKWVHDERAKKKSGLPADLEKILRKDGPKVTSDEKDRLLRHYIADVDLKAREALAPLRAAVSGHEQEITNIEKNFPSTLIWKEKAQPRPSRVLDRGEYDRPTGDPVPRALPSFLPPLPETAPNDRLGIARWLTSKDHPLAARVAVNRLWQQLFGIGLVKTAGDFGSQGEWPSHPELLDWLAVEFRESGWDVKRLMKLIVLSKTYQQTSVASPEDYKRDPDNRLLSRGPRFRLDGEVLRDQALAVSGLLVPKVGGPGVKPPQPDGLWKAVGYQSSNTVKFVADKGPDKVHRRSLYTFWKRTSPPPQMIDAPSREACVVRRERTNTPLHALMFMNDPQFVEAARYFAERFIDLSDDEIVGALFEHALSRSPSADEASLTVDSFKEHLAHYRTKPDEAKKLISIGDSPSASDQPERLAAWTMVASMVLNLDEFVTKN</sequence>
<evidence type="ECO:0000313" key="7">
    <source>
        <dbReference type="EMBL" id="BCX46158.1"/>
    </source>
</evidence>
<evidence type="ECO:0000259" key="6">
    <source>
        <dbReference type="PROSITE" id="PS51007"/>
    </source>
</evidence>
<dbReference type="Pfam" id="PF07587">
    <property type="entry name" value="PSD1"/>
    <property type="match status" value="1"/>
</dbReference>
<evidence type="ECO:0000256" key="5">
    <source>
        <dbReference type="SAM" id="MobiDB-lite"/>
    </source>
</evidence>
<dbReference type="InterPro" id="IPR009056">
    <property type="entry name" value="Cyt_c-like_dom"/>
</dbReference>
<protein>
    <submittedName>
        <fullName evidence="7">DUF1553 domain-containing protein</fullName>
    </submittedName>
</protein>
<keyword evidence="2 4" id="KW-0479">Metal-binding</keyword>
<dbReference type="InterPro" id="IPR011444">
    <property type="entry name" value="DUF1549"/>
</dbReference>
<evidence type="ECO:0000313" key="8">
    <source>
        <dbReference type="Proteomes" id="UP001374893"/>
    </source>
</evidence>
<reference evidence="7 8" key="1">
    <citation type="submission" date="2021-06" db="EMBL/GenBank/DDBJ databases">
        <title>Complete genome of Haloferula helveola possessing various polysaccharide degrading enzymes.</title>
        <authorList>
            <person name="Takami H."/>
            <person name="Huang C."/>
            <person name="Hamasaki K."/>
        </authorList>
    </citation>
    <scope>NUCLEOTIDE SEQUENCE [LARGE SCALE GENOMIC DNA]</scope>
    <source>
        <strain evidence="7 8">CN-1</strain>
    </source>
</reference>
<dbReference type="InterPro" id="IPR022655">
    <property type="entry name" value="DUF1553"/>
</dbReference>
<feature type="region of interest" description="Disordered" evidence="5">
    <location>
        <begin position="661"/>
        <end position="691"/>
    </location>
</feature>
<evidence type="ECO:0000256" key="4">
    <source>
        <dbReference type="PROSITE-ProRule" id="PRU00433"/>
    </source>
</evidence>
<feature type="compositionally biased region" description="Basic and acidic residues" evidence="5">
    <location>
        <begin position="661"/>
        <end position="677"/>
    </location>
</feature>
<dbReference type="Pfam" id="PF07583">
    <property type="entry name" value="PSCyt2"/>
    <property type="match status" value="1"/>
</dbReference>
<dbReference type="Proteomes" id="UP001374893">
    <property type="component" value="Chromosome"/>
</dbReference>
<gene>
    <name evidence="7" type="ORF">HAHE_00660</name>
</gene>
<name>A0ABN6GY40_9BACT</name>
<dbReference type="EMBL" id="AP024702">
    <property type="protein sequence ID" value="BCX46158.1"/>
    <property type="molecule type" value="Genomic_DNA"/>
</dbReference>
<dbReference type="Pfam" id="PF07635">
    <property type="entry name" value="PSCyt1"/>
    <property type="match status" value="1"/>
</dbReference>